<organism evidence="4 5">
    <name type="scientific">Taxus chinensis</name>
    <name type="common">Chinese yew</name>
    <name type="synonym">Taxus wallichiana var. chinensis</name>
    <dbReference type="NCBI Taxonomy" id="29808"/>
    <lineage>
        <taxon>Eukaryota</taxon>
        <taxon>Viridiplantae</taxon>
        <taxon>Streptophyta</taxon>
        <taxon>Embryophyta</taxon>
        <taxon>Tracheophyta</taxon>
        <taxon>Spermatophyta</taxon>
        <taxon>Pinopsida</taxon>
        <taxon>Pinidae</taxon>
        <taxon>Conifers II</taxon>
        <taxon>Cupressales</taxon>
        <taxon>Taxaceae</taxon>
        <taxon>Taxus</taxon>
    </lineage>
</organism>
<dbReference type="InterPro" id="IPR011990">
    <property type="entry name" value="TPR-like_helical_dom_sf"/>
</dbReference>
<dbReference type="AlphaFoldDB" id="A0AA38C9U4"/>
<keyword evidence="2 3" id="KW-0802">TPR repeat</keyword>
<gene>
    <name evidence="4" type="ORF">KI387_042657</name>
</gene>
<proteinExistence type="predicted"/>
<keyword evidence="5" id="KW-1185">Reference proteome</keyword>
<dbReference type="InterPro" id="IPR019734">
    <property type="entry name" value="TPR_rpt"/>
</dbReference>
<dbReference type="InterPro" id="IPR031101">
    <property type="entry name" value="Ctr9"/>
</dbReference>
<name>A0AA38C9U4_TAXCH</name>
<dbReference type="Pfam" id="PF13181">
    <property type="entry name" value="TPR_8"/>
    <property type="match status" value="1"/>
</dbReference>
<evidence type="ECO:0000256" key="3">
    <source>
        <dbReference type="PROSITE-ProRule" id="PRU00339"/>
    </source>
</evidence>
<dbReference type="PANTHER" id="PTHR14027">
    <property type="entry name" value="RNA POLYMERASE-ASSOCIATED PROTEIN CTR9"/>
    <property type="match status" value="1"/>
</dbReference>
<reference evidence="4 5" key="1">
    <citation type="journal article" date="2021" name="Nat. Plants">
        <title>The Taxus genome provides insights into paclitaxel biosynthesis.</title>
        <authorList>
            <person name="Xiong X."/>
            <person name="Gou J."/>
            <person name="Liao Q."/>
            <person name="Li Y."/>
            <person name="Zhou Q."/>
            <person name="Bi G."/>
            <person name="Li C."/>
            <person name="Du R."/>
            <person name="Wang X."/>
            <person name="Sun T."/>
            <person name="Guo L."/>
            <person name="Liang H."/>
            <person name="Lu P."/>
            <person name="Wu Y."/>
            <person name="Zhang Z."/>
            <person name="Ro D.K."/>
            <person name="Shang Y."/>
            <person name="Huang S."/>
            <person name="Yan J."/>
        </authorList>
    </citation>
    <scope>NUCLEOTIDE SEQUENCE [LARGE SCALE GENOMIC DNA]</scope>
    <source>
        <strain evidence="4">Ta-2019</strain>
    </source>
</reference>
<dbReference type="SMART" id="SM00028">
    <property type="entry name" value="TPR"/>
    <property type="match status" value="4"/>
</dbReference>
<evidence type="ECO:0000313" key="4">
    <source>
        <dbReference type="EMBL" id="KAH9292158.1"/>
    </source>
</evidence>
<dbReference type="PANTHER" id="PTHR14027:SF2">
    <property type="entry name" value="RNA POLYMERASE-ASSOCIATED PROTEIN CTR9 HOMOLOG"/>
    <property type="match status" value="1"/>
</dbReference>
<sequence>MALNHLASHFFFTGQHFLVEQLTEIALVSTDHPLMKSHSYYNLARSYHSKGDYETAGRYYMASVKESKRPQDYVLPYFGLGQVQMMLGDLKSSLSNFEKVLEVHPENWVTLKAVGHIIAQQGQAKKALEVFRKETCINTRDVHVFIEVGELLISSDPNAALDSLKKTKSLLKKSREEIPIELLNNIGVLHFDRDELELAQQTFMEALEDGFGLNSLMEECIALVSILQTILCNSRIWVFFHRLEEDGVSVELPWDKVTTMFNQARLFEHLYDTQKENLLYRLILFKFSDYVDGYLQLAAMVQARNDVLLCIELIEDALKVDRNSSNALCMLGNIIIKTDDWFKEKEPFRTAQNVTDGKDSYPSLSLGNWNYFTAFRNEKKETKL</sequence>
<dbReference type="GO" id="GO:0000993">
    <property type="term" value="F:RNA polymerase II complex binding"/>
    <property type="evidence" value="ECO:0007669"/>
    <property type="project" value="TreeGrafter"/>
</dbReference>
<dbReference type="GO" id="GO:0006355">
    <property type="term" value="P:regulation of DNA-templated transcription"/>
    <property type="evidence" value="ECO:0007669"/>
    <property type="project" value="InterPro"/>
</dbReference>
<comment type="caution">
    <text evidence="4">The sequence shown here is derived from an EMBL/GenBank/DDBJ whole genome shotgun (WGS) entry which is preliminary data.</text>
</comment>
<accession>A0AA38C9U4</accession>
<dbReference type="OMA" id="EKEPFRT"/>
<dbReference type="Gene3D" id="1.25.40.10">
    <property type="entry name" value="Tetratricopeptide repeat domain"/>
    <property type="match status" value="2"/>
</dbReference>
<evidence type="ECO:0000256" key="1">
    <source>
        <dbReference type="ARBA" id="ARBA00022737"/>
    </source>
</evidence>
<dbReference type="SUPFAM" id="SSF48452">
    <property type="entry name" value="TPR-like"/>
    <property type="match status" value="2"/>
</dbReference>
<feature type="repeat" description="TPR" evidence="3">
    <location>
        <begin position="74"/>
        <end position="107"/>
    </location>
</feature>
<dbReference type="GO" id="GO:0006368">
    <property type="term" value="P:transcription elongation by RNA polymerase II"/>
    <property type="evidence" value="ECO:0007669"/>
    <property type="project" value="TreeGrafter"/>
</dbReference>
<protein>
    <submittedName>
        <fullName evidence="4">Uncharacterized protein</fullName>
    </submittedName>
</protein>
<dbReference type="EMBL" id="JAHRHJ020003243">
    <property type="protein sequence ID" value="KAH9292158.1"/>
    <property type="molecule type" value="Genomic_DNA"/>
</dbReference>
<keyword evidence="1" id="KW-0677">Repeat</keyword>
<dbReference type="PROSITE" id="PS50005">
    <property type="entry name" value="TPR"/>
    <property type="match status" value="1"/>
</dbReference>
<dbReference type="Proteomes" id="UP000824469">
    <property type="component" value="Unassembled WGS sequence"/>
</dbReference>
<evidence type="ECO:0000313" key="5">
    <source>
        <dbReference type="Proteomes" id="UP000824469"/>
    </source>
</evidence>
<dbReference type="GO" id="GO:0016593">
    <property type="term" value="C:Cdc73/Paf1 complex"/>
    <property type="evidence" value="ECO:0007669"/>
    <property type="project" value="TreeGrafter"/>
</dbReference>
<evidence type="ECO:0000256" key="2">
    <source>
        <dbReference type="ARBA" id="ARBA00022803"/>
    </source>
</evidence>